<dbReference type="RefSeq" id="WP_146515066.1">
    <property type="nucleotide sequence ID" value="NZ_SJPI01000001.1"/>
</dbReference>
<dbReference type="InterPro" id="IPR011050">
    <property type="entry name" value="Pectin_lyase_fold/virulence"/>
</dbReference>
<keyword evidence="2" id="KW-1015">Disulfide bond</keyword>
<evidence type="ECO:0000313" key="5">
    <source>
        <dbReference type="EMBL" id="TWT55141.1"/>
    </source>
</evidence>
<accession>A0A5C5WYI1</accession>
<proteinExistence type="predicted"/>
<dbReference type="PANTHER" id="PTHR34720">
    <property type="entry name" value="MICROCYSTIN DEPENDENT PROTEIN"/>
    <property type="match status" value="1"/>
</dbReference>
<evidence type="ECO:0000256" key="3">
    <source>
        <dbReference type="SAM" id="MobiDB-lite"/>
    </source>
</evidence>
<feature type="domain" description="LamG-like jellyroll fold" evidence="4">
    <location>
        <begin position="685"/>
        <end position="837"/>
    </location>
</feature>
<dbReference type="OrthoDB" id="218987at2"/>
<sequence length="2237" mass="221242">MIFTRSQHVHPASDLLSTNDDRKSNNRDTVKKNRKPVQRRSRRRSLRCEPMEARRLLTTYLVDTVADDIASDGFISLREAIMAANSNSAVGDAPAGQAGTVATDSIRFSSSLGDAVIVLSNGELPINDSVTISRGGANSVTIDGDQASRVFNIGAGAENVAMRTLTVTGGSSDIGGGLLLDGGGQVVLRAVNVTGNRASGKSIGQGGAGIYNQNTMLTVIGGAISNNNASGINSTGGGLLTAGGDVLLQGTTIENNIANRAGGGIEVSAASDSGDTVTLIGVHLNSNNAGVVNDTALSARASRPGNGGGLHVSGPGNVIVIDTEVRENISASEGGGLWNGSGFMTIETSQIINNTASGNAADRGGGGVFNQGGIITISETLLQGNVADGTNGSGGGVMTEGGILQIELSDLIGNIANRAGGGVEARDGASVQVIDSNFENNIAGPSGSASPGNGGALHVTGSGDTGIVGGTVTGNVAASEGGGLWNGSGTMTVDSTTITGNIARGNSGNNGGGGVFNNFGTLDIHGSTISSNIANGSRGSGGGVLNEGGIATITDTVISGNIANRAGGGIETTPLSTTTLVNVTLDANNAGVNLSVNQLLAPLLAYQFDELGTSATAMGTASMGGDPILLLTDNSGNPVDLRGAPGSGISGRPDDFAIDNTASTGITTASGAGHAADFDGIDALTAFTLSGWFKLPSTASESIGRQDALIENGTISASDTPGGFRLRGGAVADSGTLELRVNNQPVESSPAYTEIGEYVYFAVSYDGSLSSDNVKFYKGTVDGAVRLVDTLTLDEGVVGQENIPLSIGVTRTSGLTINPFNGLLDDIRIDDSVLSRSQLETNRIVAAGLDSSIAANPGVGGGLHVSGMATVEIFGGSVSGNIAAGDGGGLRNSNNGTMTVNGTVIDGNSADRDGGGIYNNGGQISLDGISVSRNEAQGSGGGIYGRFGRAPVQMMTITDSRIADNQAYDTETGSGGGGMYVGGTTVLTNVDVLNNSAVQGTADGGGVIVTLRSSFTATGGEISGNRAARAGGGVENLGTFTSTGTGFTGNFAGVNGGAIHQSGFSLVEVSDAEVVDNTAINEGGGFWASDRGTLTVADSMFVDNAAMFGGAIFGDGGDSLATRVYVAGSNFQDNIAEVNGGGIAVEAGRLFVDDSVLTNNSANGNSPGLGGGAIFTGAFNTITNTSMFGNSAALPLGNGGGIHVAASGKGSYIGGTIENNVAGRAGGGVEVAGSVLLEGLIVDGNSAGINGGGVHISGSGRVNAQSSVFVKNTADGEGGGLWNSAAGSLSVIDTIVDRNTASGDASDQGGGGIFTDGGFVRVFRSTISNNVADGVSGSGGGIFNNGAEVIVRQTPVTGNIAVRAGGGIETLGASITRILDVDLSNNSAGLDLSLAGADVPDPLLLYSFNETGTAAVAQGSAVISGDPMLHFNANGTTTAADLHSADGMGVSGQLGDRAFDNTTSNGFSNVAHGQHAADFDAIDALDAFTLAGWFMLPSTSTESIGRQDTLIENGSTSTGVRLRGGNTASSGTLQITVDGITRESSPVYTEIGEYVYFAVSYDGTVSTENVKFYKGTTSTELSLVSTFDLNAGSVDSENLALFVGAGRQSFFQNPFSGFLDNIRIDGSALTMPSLEFLRADAIGQATGFRANPGNGGGLHISGPGTVTLVGGSVTSNFAANEGGGLWNSAAGKLTVDGTSISDNVASGNDADSGGGGVYNDGGTLTISDSVIADNLANGTAGSGGGLLSVDGVVSIIESQLEANGAVRAGGGIEIVDGSLSLVDSELTFNDVNGTVAGATAQPGNGGGLHVTGAASVVIDNVLVANNVAAREGGGLWNQAGTTMTIRNGTVIQNNSALGDAADDGGGGIFNNGGVVEISDSLIVSNFADGNLGSGGGIFNFAGGVINIADTMMASNVANRAGGAIEDASVTGDATTTGNSLTLTRLTLDRNNAGVVGGRGGALVASPGNGGAIHVTGAANVSIIQSTVSDNVAANEGGGLWNGTGVMTINQSTVSGNVAGDGGGIFNDSTSGDVVLTNATISGNSANGQGSNIGLGGGLRTEGGNISLTSVTVAMNDAVRGGGLSIAAGNGILSSSIVAANLATTGTDIGGPITSNGNNVVGNTSGAIITPVQASDRVNLEARLSPLADNGGLTETHALQAGSPALQNGDAAGLRVDQRGVSRPQGGGSDSGSYESALSPLTSSNGGTPATVDPMESVLQERSNIIDDLLLEKLAINA</sequence>
<dbReference type="EMBL" id="SJPI01000001">
    <property type="protein sequence ID" value="TWT55141.1"/>
    <property type="molecule type" value="Genomic_DNA"/>
</dbReference>
<keyword evidence="1" id="KW-0732">Signal</keyword>
<evidence type="ECO:0000313" key="6">
    <source>
        <dbReference type="Proteomes" id="UP000316598"/>
    </source>
</evidence>
<feature type="compositionally biased region" description="Basic and acidic residues" evidence="3">
    <location>
        <begin position="19"/>
        <end position="31"/>
    </location>
</feature>
<feature type="compositionally biased region" description="Polar residues" evidence="3">
    <location>
        <begin position="2190"/>
        <end position="2207"/>
    </location>
</feature>
<feature type="region of interest" description="Disordered" evidence="3">
    <location>
        <begin position="2177"/>
        <end position="2212"/>
    </location>
</feature>
<feature type="region of interest" description="Disordered" evidence="3">
    <location>
        <begin position="1"/>
        <end position="45"/>
    </location>
</feature>
<dbReference type="InterPro" id="IPR059226">
    <property type="entry name" value="Choice_anch_Q_dom"/>
</dbReference>
<feature type="compositionally biased region" description="Basic residues" evidence="3">
    <location>
        <begin position="32"/>
        <end position="45"/>
    </location>
</feature>
<evidence type="ECO:0000256" key="1">
    <source>
        <dbReference type="ARBA" id="ARBA00022729"/>
    </source>
</evidence>
<dbReference type="Proteomes" id="UP000316598">
    <property type="component" value="Unassembled WGS sequence"/>
</dbReference>
<dbReference type="Gene3D" id="2.60.120.200">
    <property type="match status" value="1"/>
</dbReference>
<comment type="caution">
    <text evidence="5">The sequence shown here is derived from an EMBL/GenBank/DDBJ whole genome shotgun (WGS) entry which is preliminary data.</text>
</comment>
<dbReference type="NCBIfam" id="NF041518">
    <property type="entry name" value="choice_anch_Q"/>
    <property type="match status" value="1"/>
</dbReference>
<evidence type="ECO:0000259" key="4">
    <source>
        <dbReference type="SMART" id="SM00560"/>
    </source>
</evidence>
<evidence type="ECO:0000256" key="2">
    <source>
        <dbReference type="ARBA" id="ARBA00023157"/>
    </source>
</evidence>
<protein>
    <submittedName>
        <fullName evidence="5">Putative outer membrane protein pmp20</fullName>
    </submittedName>
</protein>
<reference evidence="5 6" key="1">
    <citation type="submission" date="2019-02" db="EMBL/GenBank/DDBJ databases">
        <title>Deep-cultivation of Planctomycetes and their phenomic and genomic characterization uncovers novel biology.</title>
        <authorList>
            <person name="Wiegand S."/>
            <person name="Jogler M."/>
            <person name="Boedeker C."/>
            <person name="Pinto D."/>
            <person name="Vollmers J."/>
            <person name="Rivas-Marin E."/>
            <person name="Kohn T."/>
            <person name="Peeters S.H."/>
            <person name="Heuer A."/>
            <person name="Rast P."/>
            <person name="Oberbeckmann S."/>
            <person name="Bunk B."/>
            <person name="Jeske O."/>
            <person name="Meyerdierks A."/>
            <person name="Storesund J.E."/>
            <person name="Kallscheuer N."/>
            <person name="Luecker S."/>
            <person name="Lage O.M."/>
            <person name="Pohl T."/>
            <person name="Merkel B.J."/>
            <person name="Hornburger P."/>
            <person name="Mueller R.-W."/>
            <person name="Bruemmer F."/>
            <person name="Labrenz M."/>
            <person name="Spormann A.M."/>
            <person name="Op Den Camp H."/>
            <person name="Overmann J."/>
            <person name="Amann R."/>
            <person name="Jetten M.S.M."/>
            <person name="Mascher T."/>
            <person name="Medema M.H."/>
            <person name="Devos D.P."/>
            <person name="Kaster A.-K."/>
            <person name="Ovreas L."/>
            <person name="Rohde M."/>
            <person name="Galperin M.Y."/>
            <person name="Jogler C."/>
        </authorList>
    </citation>
    <scope>NUCLEOTIDE SEQUENCE [LARGE SCALE GENOMIC DNA]</scope>
    <source>
        <strain evidence="5 6">Pla22</strain>
    </source>
</reference>
<dbReference type="SUPFAM" id="SSF49899">
    <property type="entry name" value="Concanavalin A-like lectins/glucanases"/>
    <property type="match status" value="2"/>
</dbReference>
<keyword evidence="6" id="KW-1185">Reference proteome</keyword>
<organism evidence="5 6">
    <name type="scientific">Rubripirellula amarantea</name>
    <dbReference type="NCBI Taxonomy" id="2527999"/>
    <lineage>
        <taxon>Bacteria</taxon>
        <taxon>Pseudomonadati</taxon>
        <taxon>Planctomycetota</taxon>
        <taxon>Planctomycetia</taxon>
        <taxon>Pirellulales</taxon>
        <taxon>Pirellulaceae</taxon>
        <taxon>Rubripirellula</taxon>
    </lineage>
</organism>
<name>A0A5C5WYI1_9BACT</name>
<dbReference type="InterPro" id="IPR013320">
    <property type="entry name" value="ConA-like_dom_sf"/>
</dbReference>
<gene>
    <name evidence="5" type="ORF">Pla22_27950</name>
</gene>
<dbReference type="SMART" id="SM00710">
    <property type="entry name" value="PbH1"/>
    <property type="match status" value="24"/>
</dbReference>
<dbReference type="InterPro" id="IPR006626">
    <property type="entry name" value="PbH1"/>
</dbReference>
<dbReference type="SUPFAM" id="SSF51126">
    <property type="entry name" value="Pectin lyase-like"/>
    <property type="match status" value="8"/>
</dbReference>
<dbReference type="InterPro" id="IPR006558">
    <property type="entry name" value="LamG-like"/>
</dbReference>
<dbReference type="PANTHER" id="PTHR34720:SF9">
    <property type="entry name" value="BLR4714 PROTEIN"/>
    <property type="match status" value="1"/>
</dbReference>
<dbReference type="SMART" id="SM00560">
    <property type="entry name" value="LamGL"/>
    <property type="match status" value="1"/>
</dbReference>